<dbReference type="InterPro" id="IPR001851">
    <property type="entry name" value="ABC_transp_permease"/>
</dbReference>
<feature type="transmembrane region" description="Helical" evidence="7">
    <location>
        <begin position="286"/>
        <end position="309"/>
    </location>
</feature>
<dbReference type="Proteomes" id="UP000601990">
    <property type="component" value="Unassembled WGS sequence"/>
</dbReference>
<sequence>MRMSLSTGNALPVALLAGLALLPFAAAAADEPFFTAFFARVLIYAIAATALNVALGLGGLVSLGHALFLGLGMYSVALPAHFGIANGWIHVAACVASCGVVGILTGYVSLRTSGIAFIMITLAFAQMGYFLIVSLKQFGGDDGMAIPVASEFFGFSLGSPDSVYGVAFCLLVALTVWIARLRSAPFGMTLRAGRQNARRVASVGLSLSRYQLTAYVLSAILCGLAGMLLANLNAYASPSSMSWMVSGELIVMVVLGGMGSVFGPFLGTVAFLGIEEMLKAVTEHWMAVFGILILAVALLGKAGIAGLLARSGRSNSPARKGAKGPLLAESGVQP</sequence>
<dbReference type="PANTHER" id="PTHR30482">
    <property type="entry name" value="HIGH-AFFINITY BRANCHED-CHAIN AMINO ACID TRANSPORT SYSTEM PERMEASE"/>
    <property type="match status" value="1"/>
</dbReference>
<reference evidence="9" key="1">
    <citation type="submission" date="2019-12" db="EMBL/GenBank/DDBJ databases">
        <title>Comparative genomics gives insights into the taxonomy of the Azoarcus-Aromatoleum group and reveals separate origins of nif in the plant-associated Azoarcus and non-plant-associated Aromatoleum sub-groups.</title>
        <authorList>
            <person name="Lafos M."/>
            <person name="Maluk M."/>
            <person name="Batista M."/>
            <person name="Junghare M."/>
            <person name="Carmona M."/>
            <person name="Faoro H."/>
            <person name="Cruz L.M."/>
            <person name="Battistoni F."/>
            <person name="De Souza E."/>
            <person name="Pedrosa F."/>
            <person name="Chen W.-M."/>
            <person name="Poole P.S."/>
            <person name="Dixon R.A."/>
            <person name="James E.K."/>
        </authorList>
    </citation>
    <scope>NUCLEOTIDE SEQUENCE</scope>
    <source>
        <strain evidence="9">U120</strain>
    </source>
</reference>
<evidence type="ECO:0000256" key="8">
    <source>
        <dbReference type="SAM" id="SignalP"/>
    </source>
</evidence>
<feature type="transmembrane region" description="Helical" evidence="7">
    <location>
        <begin position="212"/>
        <end position="230"/>
    </location>
</feature>
<feature type="transmembrane region" description="Helical" evidence="7">
    <location>
        <begin position="115"/>
        <end position="135"/>
    </location>
</feature>
<evidence type="ECO:0000256" key="5">
    <source>
        <dbReference type="ARBA" id="ARBA00023136"/>
    </source>
</evidence>
<evidence type="ECO:0000313" key="9">
    <source>
        <dbReference type="EMBL" id="NMF93145.1"/>
    </source>
</evidence>
<keyword evidence="2" id="KW-1003">Cell membrane</keyword>
<evidence type="ECO:0000256" key="7">
    <source>
        <dbReference type="SAM" id="Phobius"/>
    </source>
</evidence>
<keyword evidence="4 7" id="KW-1133">Transmembrane helix</keyword>
<evidence type="ECO:0000256" key="3">
    <source>
        <dbReference type="ARBA" id="ARBA00022692"/>
    </source>
</evidence>
<keyword evidence="5 7" id="KW-0472">Membrane</keyword>
<evidence type="ECO:0000256" key="2">
    <source>
        <dbReference type="ARBA" id="ARBA00022475"/>
    </source>
</evidence>
<feature type="transmembrane region" description="Helical" evidence="7">
    <location>
        <begin position="37"/>
        <end position="55"/>
    </location>
</feature>
<feature type="transmembrane region" description="Helical" evidence="7">
    <location>
        <begin position="250"/>
        <end position="274"/>
    </location>
</feature>
<evidence type="ECO:0000313" key="10">
    <source>
        <dbReference type="Proteomes" id="UP000601990"/>
    </source>
</evidence>
<feature type="region of interest" description="Disordered" evidence="6">
    <location>
        <begin position="312"/>
        <end position="334"/>
    </location>
</feature>
<dbReference type="EMBL" id="WTVH01000011">
    <property type="protein sequence ID" value="NMF93145.1"/>
    <property type="molecule type" value="Genomic_DNA"/>
</dbReference>
<feature type="signal peptide" evidence="8">
    <location>
        <begin position="1"/>
        <end position="28"/>
    </location>
</feature>
<keyword evidence="8" id="KW-0732">Signal</keyword>
<protein>
    <submittedName>
        <fullName evidence="9">Branched-chain amino acid ABC transporter permease</fullName>
    </submittedName>
</protein>
<comment type="subcellular location">
    <subcellularLocation>
        <location evidence="1">Cell membrane</location>
        <topology evidence="1">Multi-pass membrane protein</topology>
    </subcellularLocation>
</comment>
<dbReference type="PANTHER" id="PTHR30482:SF17">
    <property type="entry name" value="ABC TRANSPORTER ATP-BINDING PROTEIN"/>
    <property type="match status" value="1"/>
</dbReference>
<name>A0ABX1N0C6_9RHOO</name>
<evidence type="ECO:0000256" key="6">
    <source>
        <dbReference type="SAM" id="MobiDB-lite"/>
    </source>
</evidence>
<dbReference type="Pfam" id="PF02653">
    <property type="entry name" value="BPD_transp_2"/>
    <property type="match status" value="1"/>
</dbReference>
<dbReference type="InterPro" id="IPR043428">
    <property type="entry name" value="LivM-like"/>
</dbReference>
<gene>
    <name evidence="9" type="ORF">GO608_07375</name>
</gene>
<proteinExistence type="predicted"/>
<organism evidence="9 10">
    <name type="scientific">Aromatoleum buckelii</name>
    <dbReference type="NCBI Taxonomy" id="200254"/>
    <lineage>
        <taxon>Bacteria</taxon>
        <taxon>Pseudomonadati</taxon>
        <taxon>Pseudomonadota</taxon>
        <taxon>Betaproteobacteria</taxon>
        <taxon>Rhodocyclales</taxon>
        <taxon>Rhodocyclaceae</taxon>
        <taxon>Aromatoleum</taxon>
    </lineage>
</organism>
<feature type="transmembrane region" description="Helical" evidence="7">
    <location>
        <begin position="62"/>
        <end position="82"/>
    </location>
</feature>
<evidence type="ECO:0000256" key="4">
    <source>
        <dbReference type="ARBA" id="ARBA00022989"/>
    </source>
</evidence>
<evidence type="ECO:0000256" key="1">
    <source>
        <dbReference type="ARBA" id="ARBA00004651"/>
    </source>
</evidence>
<keyword evidence="10" id="KW-1185">Reference proteome</keyword>
<dbReference type="CDD" id="cd06581">
    <property type="entry name" value="TM_PBP1_LivM_like"/>
    <property type="match status" value="1"/>
</dbReference>
<feature type="chain" id="PRO_5046954435" evidence="8">
    <location>
        <begin position="29"/>
        <end position="334"/>
    </location>
</feature>
<dbReference type="RefSeq" id="WP_169198431.1">
    <property type="nucleotide sequence ID" value="NZ_WTVH02000010.1"/>
</dbReference>
<feature type="transmembrane region" description="Helical" evidence="7">
    <location>
        <begin position="162"/>
        <end position="181"/>
    </location>
</feature>
<comment type="caution">
    <text evidence="9">The sequence shown here is derived from an EMBL/GenBank/DDBJ whole genome shotgun (WGS) entry which is preliminary data.</text>
</comment>
<accession>A0ABX1N0C6</accession>
<keyword evidence="3 7" id="KW-0812">Transmembrane</keyword>
<feature type="transmembrane region" description="Helical" evidence="7">
    <location>
        <begin position="88"/>
        <end position="108"/>
    </location>
</feature>